<dbReference type="Gene3D" id="1.10.238.10">
    <property type="entry name" value="EF-hand"/>
    <property type="match status" value="1"/>
</dbReference>
<feature type="non-terminal residue" evidence="2">
    <location>
        <position position="1"/>
    </location>
</feature>
<dbReference type="Proteomes" id="UP001189429">
    <property type="component" value="Unassembled WGS sequence"/>
</dbReference>
<feature type="region of interest" description="Disordered" evidence="1">
    <location>
        <begin position="49"/>
        <end position="76"/>
    </location>
</feature>
<feature type="region of interest" description="Disordered" evidence="1">
    <location>
        <begin position="92"/>
        <end position="148"/>
    </location>
</feature>
<evidence type="ECO:0008006" key="4">
    <source>
        <dbReference type="Google" id="ProtNLM"/>
    </source>
</evidence>
<protein>
    <recommendedName>
        <fullName evidence="4">Calmodulin</fullName>
    </recommendedName>
</protein>
<feature type="compositionally biased region" description="Low complexity" evidence="1">
    <location>
        <begin position="107"/>
        <end position="129"/>
    </location>
</feature>
<comment type="caution">
    <text evidence="2">The sequence shown here is derived from an EMBL/GenBank/DDBJ whole genome shotgun (WGS) entry which is preliminary data.</text>
</comment>
<dbReference type="PROSITE" id="PS00018">
    <property type="entry name" value="EF_HAND_1"/>
    <property type="match status" value="1"/>
</dbReference>
<feature type="compositionally biased region" description="Low complexity" evidence="1">
    <location>
        <begin position="61"/>
        <end position="76"/>
    </location>
</feature>
<gene>
    <name evidence="2" type="ORF">PCOR1329_LOCUS38956</name>
</gene>
<dbReference type="InterPro" id="IPR018247">
    <property type="entry name" value="EF_Hand_1_Ca_BS"/>
</dbReference>
<name>A0ABN9TGW4_9DINO</name>
<evidence type="ECO:0000313" key="2">
    <source>
        <dbReference type="EMBL" id="CAK0845033.1"/>
    </source>
</evidence>
<sequence>AFRNAFKASNQHISEDRGGALEDLILSLDADGTGKIEYTEWLAATMKDRRAPPRRRRCRRSSSSWTWTTRGASRAPSCARCWETRRPRRCWRSSCRAGTGPPPARPVTPRARGRTGVAPTTTARSATATTEDDESSDEDDEGNSIGFEDFKKLITRVAAARLQE</sequence>
<proteinExistence type="predicted"/>
<evidence type="ECO:0000313" key="3">
    <source>
        <dbReference type="Proteomes" id="UP001189429"/>
    </source>
</evidence>
<keyword evidence="3" id="KW-1185">Reference proteome</keyword>
<feature type="compositionally biased region" description="Acidic residues" evidence="1">
    <location>
        <begin position="130"/>
        <end position="142"/>
    </location>
</feature>
<dbReference type="EMBL" id="CAUYUJ010014712">
    <property type="protein sequence ID" value="CAK0845033.1"/>
    <property type="molecule type" value="Genomic_DNA"/>
</dbReference>
<organism evidence="2 3">
    <name type="scientific">Prorocentrum cordatum</name>
    <dbReference type="NCBI Taxonomy" id="2364126"/>
    <lineage>
        <taxon>Eukaryota</taxon>
        <taxon>Sar</taxon>
        <taxon>Alveolata</taxon>
        <taxon>Dinophyceae</taxon>
        <taxon>Prorocentrales</taxon>
        <taxon>Prorocentraceae</taxon>
        <taxon>Prorocentrum</taxon>
    </lineage>
</organism>
<reference evidence="2" key="1">
    <citation type="submission" date="2023-10" db="EMBL/GenBank/DDBJ databases">
        <authorList>
            <person name="Chen Y."/>
            <person name="Shah S."/>
            <person name="Dougan E. K."/>
            <person name="Thang M."/>
            <person name="Chan C."/>
        </authorList>
    </citation>
    <scope>NUCLEOTIDE SEQUENCE [LARGE SCALE GENOMIC DNA]</scope>
</reference>
<evidence type="ECO:0000256" key="1">
    <source>
        <dbReference type="SAM" id="MobiDB-lite"/>
    </source>
</evidence>
<accession>A0ABN9TGW4</accession>